<dbReference type="Proteomes" id="UP001445076">
    <property type="component" value="Unassembled WGS sequence"/>
</dbReference>
<sequence>MNGEPNTNPQVPVTTLAGIASLTELLPELPLPSSSVGFGDSRSLLFHPRVAEEAQRLLSCQDPALVEQLANSLALTDADHIELKEQYAGTEVTVEVKTAPPLLEGILRCNPAVFTGRKG</sequence>
<protein>
    <submittedName>
        <fullName evidence="1">Uncharacterized protein</fullName>
    </submittedName>
</protein>
<proteinExistence type="predicted"/>
<dbReference type="AlphaFoldDB" id="A0AAW0YPQ4"/>
<dbReference type="GO" id="GO:0003682">
    <property type="term" value="F:chromatin binding"/>
    <property type="evidence" value="ECO:0007669"/>
    <property type="project" value="TreeGrafter"/>
</dbReference>
<organism evidence="1 2">
    <name type="scientific">Cherax quadricarinatus</name>
    <name type="common">Australian red claw crayfish</name>
    <dbReference type="NCBI Taxonomy" id="27406"/>
    <lineage>
        <taxon>Eukaryota</taxon>
        <taxon>Metazoa</taxon>
        <taxon>Ecdysozoa</taxon>
        <taxon>Arthropoda</taxon>
        <taxon>Crustacea</taxon>
        <taxon>Multicrustacea</taxon>
        <taxon>Malacostraca</taxon>
        <taxon>Eumalacostraca</taxon>
        <taxon>Eucarida</taxon>
        <taxon>Decapoda</taxon>
        <taxon>Pleocyemata</taxon>
        <taxon>Astacidea</taxon>
        <taxon>Parastacoidea</taxon>
        <taxon>Parastacidae</taxon>
        <taxon>Cherax</taxon>
    </lineage>
</organism>
<accession>A0AAW0YPQ4</accession>
<dbReference type="GO" id="GO:1990414">
    <property type="term" value="P:replication-born double-strand break repair via sister chromatid exchange"/>
    <property type="evidence" value="ECO:0007669"/>
    <property type="project" value="TreeGrafter"/>
</dbReference>
<comment type="caution">
    <text evidence="1">The sequence shown here is derived from an EMBL/GenBank/DDBJ whole genome shotgun (WGS) entry which is preliminary data.</text>
</comment>
<gene>
    <name evidence="1" type="ORF">OTU49_001723</name>
</gene>
<feature type="non-terminal residue" evidence="1">
    <location>
        <position position="119"/>
    </location>
</feature>
<dbReference type="GO" id="GO:0090694">
    <property type="term" value="C:Scc2-Scc4 cohesin loading complex"/>
    <property type="evidence" value="ECO:0007669"/>
    <property type="project" value="TreeGrafter"/>
</dbReference>
<dbReference type="PANTHER" id="PTHR21704">
    <property type="entry name" value="NIPPED-B-LIKE PROTEIN DELANGIN SCC2-RELATED"/>
    <property type="match status" value="1"/>
</dbReference>
<keyword evidence="2" id="KW-1185">Reference proteome</keyword>
<dbReference type="GO" id="GO:0061775">
    <property type="term" value="F:cohesin loader activity"/>
    <property type="evidence" value="ECO:0007669"/>
    <property type="project" value="InterPro"/>
</dbReference>
<dbReference type="GO" id="GO:0071169">
    <property type="term" value="P:establishment of protein localization to chromatin"/>
    <property type="evidence" value="ECO:0007669"/>
    <property type="project" value="TreeGrafter"/>
</dbReference>
<dbReference type="PANTHER" id="PTHR21704:SF18">
    <property type="entry name" value="NIPPED-B-LIKE PROTEIN"/>
    <property type="match status" value="1"/>
</dbReference>
<dbReference type="InterPro" id="IPR033031">
    <property type="entry name" value="Scc2/Nipped-B"/>
</dbReference>
<dbReference type="EMBL" id="JARKIK010000002">
    <property type="protein sequence ID" value="KAK8753813.1"/>
    <property type="molecule type" value="Genomic_DNA"/>
</dbReference>
<name>A0AAW0YPQ4_CHEQU</name>
<evidence type="ECO:0000313" key="1">
    <source>
        <dbReference type="EMBL" id="KAK8753813.1"/>
    </source>
</evidence>
<dbReference type="GO" id="GO:0140588">
    <property type="term" value="P:chromatin looping"/>
    <property type="evidence" value="ECO:0007669"/>
    <property type="project" value="InterPro"/>
</dbReference>
<reference evidence="1 2" key="1">
    <citation type="journal article" date="2024" name="BMC Genomics">
        <title>Genome assembly of redclaw crayfish (Cherax quadricarinatus) provides insights into its immune adaptation and hypoxia tolerance.</title>
        <authorList>
            <person name="Liu Z."/>
            <person name="Zheng J."/>
            <person name="Li H."/>
            <person name="Fang K."/>
            <person name="Wang S."/>
            <person name="He J."/>
            <person name="Zhou D."/>
            <person name="Weng S."/>
            <person name="Chi M."/>
            <person name="Gu Z."/>
            <person name="He J."/>
            <person name="Li F."/>
            <person name="Wang M."/>
        </authorList>
    </citation>
    <scope>NUCLEOTIDE SEQUENCE [LARGE SCALE GENOMIC DNA]</scope>
    <source>
        <strain evidence="1">ZL_2023a</strain>
    </source>
</reference>
<evidence type="ECO:0000313" key="2">
    <source>
        <dbReference type="Proteomes" id="UP001445076"/>
    </source>
</evidence>
<dbReference type="GO" id="GO:0010468">
    <property type="term" value="P:regulation of gene expression"/>
    <property type="evidence" value="ECO:0007669"/>
    <property type="project" value="InterPro"/>
</dbReference>
<dbReference type="GO" id="GO:0034087">
    <property type="term" value="P:establishment of mitotic sister chromatid cohesion"/>
    <property type="evidence" value="ECO:0007669"/>
    <property type="project" value="TreeGrafter"/>
</dbReference>